<evidence type="ECO:0000313" key="2">
    <source>
        <dbReference type="Proteomes" id="UP000019335"/>
    </source>
</evidence>
<dbReference type="Proteomes" id="UP000019335">
    <property type="component" value="Chromosome 5"/>
</dbReference>
<protein>
    <submittedName>
        <fullName evidence="1">Uncharacterized protein</fullName>
    </submittedName>
</protein>
<keyword evidence="2" id="KW-1185">Reference proteome</keyword>
<sequence length="333" mass="37867">MIRFEWKTMGLGAVSEKIILIHPSPSTSCRMIASHRDSRHNKSLPVPLFPYSCHHWDMLRQFRRYGSFCRRHRRIMRHCTHEFESHATALHPGRVVELPDYAPSPVSLCQPPSFDAPSLGSPSFAITERQAIFSPRASQTHIWLQSLVKIPLSLSAARKTHPNGPPKPRVQQITRPETLPLQAHAAVNRRVSHGMRLQDLTAPHRRRCLRDGAVECQRMGHRYCHRKFDSLILAYPAPNNFSLYLPSSARNLDCLVRFILTIALKTTSMVSSSSYTYQCLAPHCLQDPTDTGESAEWHHFLSKHISGPSLPRRETKTLPSFRSATIQAVELSH</sequence>
<evidence type="ECO:0000313" key="1">
    <source>
        <dbReference type="EMBL" id="EWM28281.1"/>
    </source>
</evidence>
<accession>W7U635</accession>
<organism evidence="1 2">
    <name type="scientific">Nannochloropsis gaditana</name>
    <dbReference type="NCBI Taxonomy" id="72520"/>
    <lineage>
        <taxon>Eukaryota</taxon>
        <taxon>Sar</taxon>
        <taxon>Stramenopiles</taxon>
        <taxon>Ochrophyta</taxon>
        <taxon>Eustigmatophyceae</taxon>
        <taxon>Eustigmatales</taxon>
        <taxon>Monodopsidaceae</taxon>
        <taxon>Nannochloropsis</taxon>
    </lineage>
</organism>
<gene>
    <name evidence="1" type="ORF">Naga_100004g48</name>
</gene>
<dbReference type="EMBL" id="AZIL01000352">
    <property type="protein sequence ID" value="EWM28281.1"/>
    <property type="molecule type" value="Genomic_DNA"/>
</dbReference>
<name>W7U635_9STRA</name>
<dbReference type="AlphaFoldDB" id="W7U635"/>
<reference evidence="1 2" key="1">
    <citation type="journal article" date="2014" name="Mol. Plant">
        <title>Chromosome Scale Genome Assembly and Transcriptome Profiling of Nannochloropsis gaditana in Nitrogen Depletion.</title>
        <authorList>
            <person name="Corteggiani Carpinelli E."/>
            <person name="Telatin A."/>
            <person name="Vitulo N."/>
            <person name="Forcato C."/>
            <person name="D'Angelo M."/>
            <person name="Schiavon R."/>
            <person name="Vezzi A."/>
            <person name="Giacometti G.M."/>
            <person name="Morosinotto T."/>
            <person name="Valle G."/>
        </authorList>
    </citation>
    <scope>NUCLEOTIDE SEQUENCE [LARGE SCALE GENOMIC DNA]</scope>
    <source>
        <strain evidence="1 2">B-31</strain>
    </source>
</reference>
<comment type="caution">
    <text evidence="1">The sequence shown here is derived from an EMBL/GenBank/DDBJ whole genome shotgun (WGS) entry which is preliminary data.</text>
</comment>
<proteinExistence type="predicted"/>